<proteinExistence type="predicted"/>
<gene>
    <name evidence="5" type="ORF">BIFLH23_00138</name>
    <name evidence="6" type="ORF">BIFLH664_00368</name>
    <name evidence="4" type="ORF">BIFLH665_01104</name>
</gene>
<evidence type="ECO:0000313" key="8">
    <source>
        <dbReference type="Proteomes" id="UP000494246"/>
    </source>
</evidence>
<dbReference type="SUPFAM" id="SSF69593">
    <property type="entry name" value="Glycerol-3-phosphate (1)-acyltransferase"/>
    <property type="match status" value="1"/>
</dbReference>
<dbReference type="Proteomes" id="UP000494270">
    <property type="component" value="Unassembled WGS sequence"/>
</dbReference>
<dbReference type="PANTHER" id="PTHR10434">
    <property type="entry name" value="1-ACYL-SN-GLYCEROL-3-PHOSPHATE ACYLTRANSFERASE"/>
    <property type="match status" value="1"/>
</dbReference>
<keyword evidence="2" id="KW-0012">Acyltransferase</keyword>
<evidence type="ECO:0000313" key="5">
    <source>
        <dbReference type="EMBL" id="VWQ32543.1"/>
    </source>
</evidence>
<dbReference type="EMBL" id="CABWKE010000023">
    <property type="protein sequence ID" value="VWQ28004.1"/>
    <property type="molecule type" value="Genomic_DNA"/>
</dbReference>
<evidence type="ECO:0000259" key="3">
    <source>
        <dbReference type="SMART" id="SM00563"/>
    </source>
</evidence>
<dbReference type="EMBL" id="CABWKI010000001">
    <property type="protein sequence ID" value="VWQ33268.1"/>
    <property type="molecule type" value="Genomic_DNA"/>
</dbReference>
<dbReference type="PANTHER" id="PTHR10434:SF11">
    <property type="entry name" value="1-ACYL-SN-GLYCEROL-3-PHOSPHATE ACYLTRANSFERASE"/>
    <property type="match status" value="1"/>
</dbReference>
<accession>A0A8U0L691</accession>
<feature type="domain" description="Phospholipid/glycerol acyltransferase" evidence="3">
    <location>
        <begin position="147"/>
        <end position="271"/>
    </location>
</feature>
<comment type="caution">
    <text evidence="4">The sequence shown here is derived from an EMBL/GenBank/DDBJ whole genome shotgun (WGS) entry which is preliminary data.</text>
</comment>
<dbReference type="Pfam" id="PF01553">
    <property type="entry name" value="Acyltransferase"/>
    <property type="match status" value="1"/>
</dbReference>
<dbReference type="GO" id="GO:0006654">
    <property type="term" value="P:phosphatidic acid biosynthetic process"/>
    <property type="evidence" value="ECO:0007669"/>
    <property type="project" value="TreeGrafter"/>
</dbReference>
<dbReference type="CDD" id="cd07989">
    <property type="entry name" value="LPLAT_AGPAT-like"/>
    <property type="match status" value="1"/>
</dbReference>
<dbReference type="GO" id="GO:0003841">
    <property type="term" value="F:1-acylglycerol-3-phosphate O-acyltransferase activity"/>
    <property type="evidence" value="ECO:0007669"/>
    <property type="project" value="TreeGrafter"/>
</dbReference>
<dbReference type="EMBL" id="CABWKH010000001">
    <property type="protein sequence ID" value="VWQ32543.1"/>
    <property type="molecule type" value="Genomic_DNA"/>
</dbReference>
<dbReference type="AlphaFoldDB" id="A0A8U0L691"/>
<dbReference type="Proteomes" id="UP000494179">
    <property type="component" value="Unassembled WGS sequence"/>
</dbReference>
<evidence type="ECO:0000313" key="9">
    <source>
        <dbReference type="Proteomes" id="UP000494270"/>
    </source>
</evidence>
<dbReference type="Proteomes" id="UP000494246">
    <property type="component" value="Unassembled WGS sequence"/>
</dbReference>
<organism evidence="4 9">
    <name type="scientific">Bifidobacterium longum subsp. infantis</name>
    <dbReference type="NCBI Taxonomy" id="1682"/>
    <lineage>
        <taxon>Bacteria</taxon>
        <taxon>Bacillati</taxon>
        <taxon>Actinomycetota</taxon>
        <taxon>Actinomycetes</taxon>
        <taxon>Bifidobacteriales</taxon>
        <taxon>Bifidobacteriaceae</taxon>
        <taxon>Bifidobacterium</taxon>
    </lineage>
</organism>
<protein>
    <submittedName>
        <fullName evidence="4">2-acyl-glycerophospho-ethanolamine acyltransferas e</fullName>
    </submittedName>
</protein>
<dbReference type="InterPro" id="IPR002123">
    <property type="entry name" value="Plipid/glycerol_acylTrfase"/>
</dbReference>
<evidence type="ECO:0000256" key="2">
    <source>
        <dbReference type="ARBA" id="ARBA00023315"/>
    </source>
</evidence>
<sequence>MFPRWPVCAHGVCRRAAAYCATHSLECRARRGCEVWFRGTFPGMLRWNRWAVVRATIETMASKGKPSPRSAVSPLSDEQVKRLAARHTLVDSTQYYPTGPRTPNQPEIDAQNPKATKRLLAGVSGVFRASCRTKAWGLEHVPETGPFITAASHITMFDVFVPMMSLFHMGRRPRYMAKAEMAKWPLIGKWFQLVGMQPVQRHSGKAKQIEETSIDILTSGRPLTVWPEGTVTRDPKKWVMSIKEGVGYIALESSRRLGHQVPLYPAVTWGAASINHWWPWPRKNVVMCYDHALDYSDLLADMDSWGEEPPAEAVNELMWRVLKRMNTVLEEIRGEQFPAEGYWDYRSMSRKPWPEAGGPFPAEK</sequence>
<name>A0A8U0L691_BIFLI</name>
<reference evidence="7 8" key="1">
    <citation type="submission" date="2019-10" db="EMBL/GenBank/DDBJ databases">
        <authorList>
            <consortium name="Melissa Lawson"/>
            <person name="O'neill I."/>
        </authorList>
    </citation>
    <scope>NUCLEOTIDE SEQUENCE [LARGE SCALE GENOMIC DNA]</scope>
    <source>
        <strain evidence="5">LH_23</strain>
        <strain evidence="6">LH_664</strain>
        <strain evidence="4">LH_665</strain>
    </source>
</reference>
<evidence type="ECO:0000256" key="1">
    <source>
        <dbReference type="ARBA" id="ARBA00022679"/>
    </source>
</evidence>
<keyword evidence="1" id="KW-0808">Transferase</keyword>
<evidence type="ECO:0000313" key="7">
    <source>
        <dbReference type="Proteomes" id="UP000494179"/>
    </source>
</evidence>
<evidence type="ECO:0000313" key="6">
    <source>
        <dbReference type="EMBL" id="VWQ33268.1"/>
    </source>
</evidence>
<dbReference type="SMART" id="SM00563">
    <property type="entry name" value="PlsC"/>
    <property type="match status" value="1"/>
</dbReference>
<evidence type="ECO:0000313" key="4">
    <source>
        <dbReference type="EMBL" id="VWQ28004.1"/>
    </source>
</evidence>